<dbReference type="AlphaFoldDB" id="X6M8N9"/>
<comment type="caution">
    <text evidence="2">The sequence shown here is derived from an EMBL/GenBank/DDBJ whole genome shotgun (WGS) entry which is preliminary data.</text>
</comment>
<protein>
    <submittedName>
        <fullName evidence="2">Uncharacterized protein</fullName>
    </submittedName>
</protein>
<keyword evidence="1" id="KW-0175">Coiled coil</keyword>
<name>X6M8N9_RETFI</name>
<dbReference type="Proteomes" id="UP000023152">
    <property type="component" value="Unassembled WGS sequence"/>
</dbReference>
<evidence type="ECO:0000256" key="1">
    <source>
        <dbReference type="SAM" id="Coils"/>
    </source>
</evidence>
<reference evidence="2 3" key="1">
    <citation type="journal article" date="2013" name="Curr. Biol.">
        <title>The Genome of the Foraminiferan Reticulomyxa filosa.</title>
        <authorList>
            <person name="Glockner G."/>
            <person name="Hulsmann N."/>
            <person name="Schleicher M."/>
            <person name="Noegel A.A."/>
            <person name="Eichinger L."/>
            <person name="Gallinger C."/>
            <person name="Pawlowski J."/>
            <person name="Sierra R."/>
            <person name="Euteneuer U."/>
            <person name="Pillet L."/>
            <person name="Moustafa A."/>
            <person name="Platzer M."/>
            <person name="Groth M."/>
            <person name="Szafranski K."/>
            <person name="Schliwa M."/>
        </authorList>
    </citation>
    <scope>NUCLEOTIDE SEQUENCE [LARGE SCALE GENOMIC DNA]</scope>
</reference>
<feature type="coiled-coil region" evidence="1">
    <location>
        <begin position="40"/>
        <end position="81"/>
    </location>
</feature>
<gene>
    <name evidence="2" type="ORF">RFI_27020</name>
</gene>
<keyword evidence="3" id="KW-1185">Reference proteome</keyword>
<proteinExistence type="predicted"/>
<dbReference type="Gene3D" id="1.10.287.1490">
    <property type="match status" value="1"/>
</dbReference>
<evidence type="ECO:0000313" key="3">
    <source>
        <dbReference type="Proteomes" id="UP000023152"/>
    </source>
</evidence>
<evidence type="ECO:0000313" key="2">
    <source>
        <dbReference type="EMBL" id="ETO10358.1"/>
    </source>
</evidence>
<organism evidence="2 3">
    <name type="scientific">Reticulomyxa filosa</name>
    <dbReference type="NCBI Taxonomy" id="46433"/>
    <lineage>
        <taxon>Eukaryota</taxon>
        <taxon>Sar</taxon>
        <taxon>Rhizaria</taxon>
        <taxon>Retaria</taxon>
        <taxon>Foraminifera</taxon>
        <taxon>Monothalamids</taxon>
        <taxon>Reticulomyxidae</taxon>
        <taxon>Reticulomyxa</taxon>
    </lineage>
</organism>
<dbReference type="EMBL" id="ASPP01023512">
    <property type="protein sequence ID" value="ETO10358.1"/>
    <property type="molecule type" value="Genomic_DNA"/>
</dbReference>
<accession>X6M8N9</accession>
<sequence>MQQQLALENFELNLQQMNKKFEPFKMILEKYADEKAFELKRIIEKIIEMNKKNIKNLEKEIESTYNENAKLNADVQTLQSQLTQVGECVAQLQSQIFGNYEEAVPPNKQYSNRNEIFSIKDRIKQ</sequence>